<feature type="coiled-coil region" evidence="1">
    <location>
        <begin position="759"/>
        <end position="786"/>
    </location>
</feature>
<feature type="coiled-coil region" evidence="1">
    <location>
        <begin position="1383"/>
        <end position="1424"/>
    </location>
</feature>
<proteinExistence type="predicted"/>
<evidence type="ECO:0000313" key="2">
    <source>
        <dbReference type="EMBL" id="KAJ3227117.1"/>
    </source>
</evidence>
<evidence type="ECO:0000313" key="3">
    <source>
        <dbReference type="Proteomes" id="UP001211065"/>
    </source>
</evidence>
<feature type="coiled-coil region" evidence="1">
    <location>
        <begin position="361"/>
        <end position="508"/>
    </location>
</feature>
<dbReference type="EMBL" id="JADGJW010000022">
    <property type="protein sequence ID" value="KAJ3227117.1"/>
    <property type="molecule type" value="Genomic_DNA"/>
</dbReference>
<reference evidence="2" key="1">
    <citation type="submission" date="2020-05" db="EMBL/GenBank/DDBJ databases">
        <title>Phylogenomic resolution of chytrid fungi.</title>
        <authorList>
            <person name="Stajich J.E."/>
            <person name="Amses K."/>
            <person name="Simmons R."/>
            <person name="Seto K."/>
            <person name="Myers J."/>
            <person name="Bonds A."/>
            <person name="Quandt C.A."/>
            <person name="Barry K."/>
            <person name="Liu P."/>
            <person name="Grigoriev I."/>
            <person name="Longcore J.E."/>
            <person name="James T.Y."/>
        </authorList>
    </citation>
    <scope>NUCLEOTIDE SEQUENCE</scope>
    <source>
        <strain evidence="2">JEL0476</strain>
    </source>
</reference>
<sequence length="1471" mass="171009">MQFPQSKRFEKKEISATPGPNQYNLKCNLLSEDQNKHFGFIEKSKRFKIKPLEQEQENQENMQPTVNATTVKPIRRMASKDDKDEVIRLKAEIEKLKTVFETQEIGYRKNISKYEQEIQRLDNNLRLLQQEKSALSSLIKSKESEVSELKHKESLLKINVDDCEKQLLKQKGTISQQNFSIETLEEEKKDLLKKMHILSGKNISLTEELEKAKSNLIAELRNHKDLILQLKLRISDLEASVAQLNTSNAQKSKETLTLQEDLNSAMHKIKELAKQLENLREQSTSDTTNFNNSKEILNTKISSLEDQLCQLRSSKDSITTELQNKALKMEESIIASQQELNSRDSIISALKTEHSSMLDELEQKKLLFLELNDNLISLQQEIISKSSIINSFTTTVEEKDAAITNLQSAFKESQTELVTLKNQTTAVLQTVETACNKKIEEKTNQMKQLESKLSESLTEVEELGEQKKKLEFDVLELNNKLNIVTDSNVNLNDKIKEMETDNNTLQADFSKMLVEFDNYKHHTTLDLANVRKNLFELRSLNSEKDREICCKNDEINCLRSEVSELKEKVSSLNDCNLNASNDMENFAFKLKEAMGVIKEKDNLIIKFETEIQVLKTQKEVIHASLTNFAQGLEEVSKEKTILIDELAIQKKFQNDLLSKLETLQKQQVAESIQTEELTSFLNQTESLLQVEKNANTELNLKIANLETFLNTEINNHNLNTEKIKKEIENKTSEICTLKETIRKSEVLFCEKEREFEAMKNNNLKSLECYEEKLNSLKNENLRLNNSFGEEVEKLRSSHQNEINNLHLESKNKLDLVNDKYSLLEDSSKNLNLELSSKQSEIKELSNFIKLSDSKVKTLEHENGKLEVELSNIKIKLFDADSECQNLVETVRELQNKLISNENILKQKVEEMKVSTEAQLKELNKKNLMLIEKRNLEKEKFELTVSVQKKEFQEEKIIISKASEKKIQELQSEKEQLEKTFINLKIEIANLIEQQRTSEAEEKEYKVLVKKRTEQLLKEKEFMEEKNSLLLEKNAQLECSIIEISEKLEDKEKCKVKLEKKLEELNSSLKEFASELTSSQNDFKTLSAQSIQDRENSTKLIGELRQSIQSTKEDNLKLNAKLRISLEDLEAEKKKLQMQTESFNVSKMEIEQLKSTLERKEKEVGEITLTINNMIATQKNESLTNKKIIEELKENNLKSVEEKKIMERNLEEKVKLINQLKSKVHVAELTFQTVHNQKDTEIKSLEEQLKIKRESFLKVEEDLRKLELIKSEKNDLQYDFEKLQRKNFELEKIVEGVKYKFQEERRVNQEKEHLIEAEYKTLKQDRDRELNEIKKKHQKELGKLEAALIAYKHTEEYLTQELCDASKAQGDAGHSNTRQKIKVFERLKEDNIKIKKEKETLKLNNDDLKRKLMALEREMESLKSVNNGKPVMSKAQRTFREKNENNNELAIIANECTRNDGLIDQENLLSLE</sequence>
<feature type="coiled-coil region" evidence="1">
    <location>
        <begin position="174"/>
        <end position="289"/>
    </location>
</feature>
<keyword evidence="3" id="KW-1185">Reference proteome</keyword>
<name>A0AAD5UB44_9FUNG</name>
<keyword evidence="1" id="KW-0175">Coiled coil</keyword>
<comment type="caution">
    <text evidence="2">The sequence shown here is derived from an EMBL/GenBank/DDBJ whole genome shotgun (WGS) entry which is preliminary data.</text>
</comment>
<evidence type="ECO:0000256" key="1">
    <source>
        <dbReference type="SAM" id="Coils"/>
    </source>
</evidence>
<gene>
    <name evidence="2" type="ORF">HK099_003336</name>
</gene>
<organism evidence="2 3">
    <name type="scientific">Clydaea vesicula</name>
    <dbReference type="NCBI Taxonomy" id="447962"/>
    <lineage>
        <taxon>Eukaryota</taxon>
        <taxon>Fungi</taxon>
        <taxon>Fungi incertae sedis</taxon>
        <taxon>Chytridiomycota</taxon>
        <taxon>Chytridiomycota incertae sedis</taxon>
        <taxon>Chytridiomycetes</taxon>
        <taxon>Lobulomycetales</taxon>
        <taxon>Lobulomycetaceae</taxon>
        <taxon>Clydaea</taxon>
    </lineage>
</organism>
<feature type="coiled-coil region" evidence="1">
    <location>
        <begin position="104"/>
        <end position="145"/>
    </location>
</feature>
<dbReference type="Proteomes" id="UP001211065">
    <property type="component" value="Unassembled WGS sequence"/>
</dbReference>
<accession>A0AAD5UB44</accession>
<feature type="coiled-coil region" evidence="1">
    <location>
        <begin position="855"/>
        <end position="1285"/>
    </location>
</feature>
<protein>
    <submittedName>
        <fullName evidence="2">Uncharacterized protein</fullName>
    </submittedName>
</protein>